<evidence type="ECO:0000313" key="2">
    <source>
        <dbReference type="EMBL" id="CCE64467.1"/>
    </source>
</evidence>
<sequence length="325" mass="37861">MSLGGSCILSAIGGMVYKFDRNQVYERLPASQDIHLKYFKLDNSNDSKTTKQLNQTTATNKGIYNSKFIKFKNQVPVIFINFFKDFFESRSFILPINGIKELFNNFKVYMVPTLLTFIIYFLMYLLVSMAYFATITPVYTSLLLFLGPLGLIISLIHTVLQTNQLTMMFMRLSHFQNFVVKKYINQNDLQELIKNKPKPIKYYISPRTKYFWVYYLPKKLVKYVLGLLVFNMLFAISFAPIIGPFLFHFLIAPVITRIYVSKFFRLRGISNVERNQNFYLHLGRYTIIGLFAGLLENIPILSGFFLTSNTIAVTMWGIDEISKFE</sequence>
<name>G8BWL6_TETPH</name>
<evidence type="ECO:0000256" key="1">
    <source>
        <dbReference type="SAM" id="Phobius"/>
    </source>
</evidence>
<dbReference type="GO" id="GO:0005619">
    <property type="term" value="C:ascospore wall"/>
    <property type="evidence" value="ECO:0007669"/>
    <property type="project" value="EnsemblFungi"/>
</dbReference>
<feature type="transmembrane region" description="Helical" evidence="1">
    <location>
        <begin position="108"/>
        <end position="132"/>
    </location>
</feature>
<proteinExistence type="predicted"/>
<keyword evidence="1" id="KW-0812">Transmembrane</keyword>
<dbReference type="eggNOG" id="ENOG502QTNH">
    <property type="taxonomic scope" value="Eukaryota"/>
</dbReference>
<dbReference type="OrthoDB" id="10012223at2759"/>
<feature type="transmembrane region" description="Helical" evidence="1">
    <location>
        <begin position="285"/>
        <end position="306"/>
    </location>
</feature>
<reference evidence="2 3" key="1">
    <citation type="journal article" date="2011" name="Proc. Natl. Acad. Sci. U.S.A.">
        <title>Evolutionary erosion of yeast sex chromosomes by mating-type switching accidents.</title>
        <authorList>
            <person name="Gordon J.L."/>
            <person name="Armisen D."/>
            <person name="Proux-Wera E."/>
            <person name="Oheigeartaigh S.S."/>
            <person name="Byrne K.P."/>
            <person name="Wolfe K.H."/>
        </authorList>
    </citation>
    <scope>NUCLEOTIDE SEQUENCE [LARGE SCALE GENOMIC DNA]</scope>
    <source>
        <strain evidence="3">ATCC 24235 / CBS 4417 / NBRC 1672 / NRRL Y-8282 / UCD 70-5</strain>
    </source>
</reference>
<keyword evidence="3" id="KW-1185">Reference proteome</keyword>
<protein>
    <recommendedName>
        <fullName evidence="4">Outer spore wall protein RRT8</fullName>
    </recommendedName>
</protein>
<dbReference type="OMA" id="YWATITP"/>
<evidence type="ECO:0008006" key="4">
    <source>
        <dbReference type="Google" id="ProtNLM"/>
    </source>
</evidence>
<evidence type="ECO:0000313" key="3">
    <source>
        <dbReference type="Proteomes" id="UP000005666"/>
    </source>
</evidence>
<dbReference type="Proteomes" id="UP000005666">
    <property type="component" value="Chromosome 8"/>
</dbReference>
<dbReference type="PANTHER" id="PTHR34292">
    <property type="entry name" value="OUTER SPORE WALL PROTEIN LDS1"/>
    <property type="match status" value="1"/>
</dbReference>
<keyword evidence="1" id="KW-0472">Membrane</keyword>
<dbReference type="GO" id="GO:0030476">
    <property type="term" value="P:ascospore wall assembly"/>
    <property type="evidence" value="ECO:0007669"/>
    <property type="project" value="EnsemblFungi"/>
</dbReference>
<feature type="transmembrane region" description="Helical" evidence="1">
    <location>
        <begin position="138"/>
        <end position="160"/>
    </location>
</feature>
<dbReference type="InterPro" id="IPR052786">
    <property type="entry name" value="Spore_wall_assembly"/>
</dbReference>
<dbReference type="EMBL" id="HE612863">
    <property type="protein sequence ID" value="CCE64467.1"/>
    <property type="molecule type" value="Genomic_DNA"/>
</dbReference>
<dbReference type="AlphaFoldDB" id="G8BWL6"/>
<dbReference type="RefSeq" id="XP_003686901.1">
    <property type="nucleotide sequence ID" value="XM_003686853.1"/>
</dbReference>
<keyword evidence="1" id="KW-1133">Transmembrane helix</keyword>
<accession>G8BWL6</accession>
<dbReference type="GeneID" id="11534166"/>
<dbReference type="GO" id="GO:0005628">
    <property type="term" value="C:prospore membrane"/>
    <property type="evidence" value="ECO:0007669"/>
    <property type="project" value="EnsemblFungi"/>
</dbReference>
<dbReference type="HOGENOM" id="CLU_062645_2_1_1"/>
<organism evidence="2 3">
    <name type="scientific">Tetrapisispora phaffii (strain ATCC 24235 / CBS 4417 / NBRC 1672 / NRRL Y-8282 / UCD 70-5)</name>
    <name type="common">Yeast</name>
    <name type="synonym">Fabospora phaffii</name>
    <dbReference type="NCBI Taxonomy" id="1071381"/>
    <lineage>
        <taxon>Eukaryota</taxon>
        <taxon>Fungi</taxon>
        <taxon>Dikarya</taxon>
        <taxon>Ascomycota</taxon>
        <taxon>Saccharomycotina</taxon>
        <taxon>Saccharomycetes</taxon>
        <taxon>Saccharomycetales</taxon>
        <taxon>Saccharomycetaceae</taxon>
        <taxon>Tetrapisispora</taxon>
    </lineage>
</organism>
<gene>
    <name evidence="2" type="primary">TPHA0H02640</name>
    <name evidence="2" type="ordered locus">TPHA_0H02640</name>
</gene>
<dbReference type="GO" id="GO:0005811">
    <property type="term" value="C:lipid droplet"/>
    <property type="evidence" value="ECO:0007669"/>
    <property type="project" value="TreeGrafter"/>
</dbReference>
<feature type="transmembrane region" description="Helical" evidence="1">
    <location>
        <begin position="220"/>
        <end position="239"/>
    </location>
</feature>
<dbReference type="PANTHER" id="PTHR34292:SF2">
    <property type="entry name" value="OUTER SPORE WALL PROTEIN LDS1"/>
    <property type="match status" value="1"/>
</dbReference>
<dbReference type="KEGG" id="tpf:TPHA_0H02640"/>